<dbReference type="SUPFAM" id="SSF56784">
    <property type="entry name" value="HAD-like"/>
    <property type="match status" value="1"/>
</dbReference>
<name>A0A0D6PID6_9PROT</name>
<dbReference type="InterPro" id="IPR036412">
    <property type="entry name" value="HAD-like_sf"/>
</dbReference>
<dbReference type="NCBIfam" id="TIGR01681">
    <property type="entry name" value="HAD-SF-IIIC"/>
    <property type="match status" value="1"/>
</dbReference>
<dbReference type="STRING" id="1120923.SAMN02746095_03968"/>
<dbReference type="AlphaFoldDB" id="A0A0D6PID6"/>
<dbReference type="InterPro" id="IPR023214">
    <property type="entry name" value="HAD_sf"/>
</dbReference>
<proteinExistence type="predicted"/>
<keyword evidence="2" id="KW-1185">Reference proteome</keyword>
<dbReference type="Gene3D" id="3.40.50.1000">
    <property type="entry name" value="HAD superfamily/HAD-like"/>
    <property type="match status" value="1"/>
</dbReference>
<dbReference type="Proteomes" id="UP000032668">
    <property type="component" value="Unassembled WGS sequence"/>
</dbReference>
<dbReference type="GO" id="GO:0016788">
    <property type="term" value="F:hydrolase activity, acting on ester bonds"/>
    <property type="evidence" value="ECO:0007669"/>
    <property type="project" value="UniProtKB-ARBA"/>
</dbReference>
<protein>
    <submittedName>
        <fullName evidence="1">Phosphatase IIIC</fullName>
    </submittedName>
</protein>
<evidence type="ECO:0000313" key="2">
    <source>
        <dbReference type="Proteomes" id="UP000032668"/>
    </source>
</evidence>
<dbReference type="PANTHER" id="PTHR12558:SF13">
    <property type="entry name" value="CELL DIVISION CYCLE PROTEIN 27 HOMOLOG"/>
    <property type="match status" value="1"/>
</dbReference>
<dbReference type="Gene3D" id="1.25.40.10">
    <property type="entry name" value="Tetratricopeptide repeat domain"/>
    <property type="match status" value="2"/>
</dbReference>
<dbReference type="PANTHER" id="PTHR12558">
    <property type="entry name" value="CELL DIVISION CYCLE 16,23,27"/>
    <property type="match status" value="1"/>
</dbReference>
<organism evidence="1 2">
    <name type="scientific">Acidocella aminolytica 101 = DSM 11237</name>
    <dbReference type="NCBI Taxonomy" id="1120923"/>
    <lineage>
        <taxon>Bacteria</taxon>
        <taxon>Pseudomonadati</taxon>
        <taxon>Pseudomonadota</taxon>
        <taxon>Alphaproteobacteria</taxon>
        <taxon>Acetobacterales</taxon>
        <taxon>Acidocellaceae</taxon>
        <taxon>Acidocella</taxon>
    </lineage>
</organism>
<accession>A0A0D6PID6</accession>
<dbReference type="InterPro" id="IPR011990">
    <property type="entry name" value="TPR-like_helical_dom_sf"/>
</dbReference>
<evidence type="ECO:0000313" key="1">
    <source>
        <dbReference type="EMBL" id="GAN81121.1"/>
    </source>
</evidence>
<reference evidence="1 2" key="1">
    <citation type="submission" date="2012-11" db="EMBL/GenBank/DDBJ databases">
        <title>Whole genome sequence of Acidocella aminolytica 101 = DSM 11237.</title>
        <authorList>
            <person name="Azuma Y."/>
            <person name="Higashiura N."/>
            <person name="Hirakawa H."/>
            <person name="Matsushita K."/>
        </authorList>
    </citation>
    <scope>NUCLEOTIDE SEQUENCE [LARGE SCALE GENOMIC DNA]</scope>
    <source>
        <strain evidence="2">101 / DSM 11237</strain>
    </source>
</reference>
<sequence length="837" mass="93850">MAGDAVTREILKMQNDDCDFATENCLNEAQLRMAITADPQKTGLRLELARLLMAKEAWAEAEQEALVALARTPRDPVACYTTTIARTRAGSLDEAEALAVLLPLLDTQDALPDWHAEIAILLFKVGNLPEALRCINRAIAVKPNWQRFYIEKAEILYRLRDFVALSLTLQEAHRLGPLSPHYDHLLSNALEATGGLDEALAACERALEGGTSFHYHFTHAGLLSRLGRPSEALASCEHAMPLAGGLMPALQKRIDEIKARLSHKPAEAVRLVIWDLDETFWHGTLTEGGATIIPEHVELLKTLSTRGIVNAVCSKNDPEAAECKLRECGAWDYIVFPRIAFAPKGQLIADIIDTVQLRAASVLFIDDNPMNLHEAQHYNPGLQVAGADILPGLGADPRLTGKPDPNMVRLARYKLLEQKNSEQRQAGDNLAFLRQSQVRVSFHYDIAEEFPRIHELVNRTNQLNFTKRRWPENENEARATMAGEMKERFETHAAYVKVADRYGSYGICGFFMVQEHVARHFLFSCRAMNMGVEQFVWARLGKPLVPTNGEVSTSLEGGIPDWINVVDDADHESEVERDVTKPLICVRGACDLSMMTHYLRPKFDMIEEFPYPYQGWAIQPVARAVALERELDTSEGRDLLTRIPGLPRERFKTVINSLVADAYVLSFSPELQAALHRSRSTGLLMTFKCSGAPDRDFSETSYERIREIQGREPSFSAAEWTFMQEEFAFAGLLDMAQLERDATSMFETLRGKTVIVLRLNTSVGQKCWALEWFGRINEVIIPLAEQFGFTVIDLADFVRGPEDLDSPEDIGVHFSRDVYRRLANRIEAICAASTPYG</sequence>
<dbReference type="SUPFAM" id="SSF48452">
    <property type="entry name" value="TPR-like"/>
    <property type="match status" value="2"/>
</dbReference>
<dbReference type="Gene3D" id="3.40.50.1110">
    <property type="entry name" value="SGNH hydrolase"/>
    <property type="match status" value="1"/>
</dbReference>
<comment type="caution">
    <text evidence="1">The sequence shown here is derived from an EMBL/GenBank/DDBJ whole genome shotgun (WGS) entry which is preliminary data.</text>
</comment>
<dbReference type="InterPro" id="IPR010033">
    <property type="entry name" value="HAD_SF_ppase_IIIC"/>
</dbReference>
<dbReference type="InterPro" id="IPR036514">
    <property type="entry name" value="SGNH_hydro_sf"/>
</dbReference>
<dbReference type="EMBL" id="BANC01000075">
    <property type="protein sequence ID" value="GAN81121.1"/>
    <property type="molecule type" value="Genomic_DNA"/>
</dbReference>
<gene>
    <name evidence="1" type="ORF">Aam_077_002</name>
</gene>